<dbReference type="Proteomes" id="UP000019364">
    <property type="component" value="Unassembled WGS sequence"/>
</dbReference>
<reference evidence="1 2" key="1">
    <citation type="journal article" date="2014" name="Genome Announc.">
        <title>Draft Genome Sequence of Paenibacillus pini JCM 16418T, Isolated from the Rhizosphere of Pine Tree.</title>
        <authorList>
            <person name="Yuki M."/>
            <person name="Oshima K."/>
            <person name="Suda W."/>
            <person name="Oshida Y."/>
            <person name="Kitamura K."/>
            <person name="Iida Y."/>
            <person name="Hattori M."/>
            <person name="Ohkuma M."/>
        </authorList>
    </citation>
    <scope>NUCLEOTIDE SEQUENCE [LARGE SCALE GENOMIC DNA]</scope>
    <source>
        <strain evidence="1 2">JCM 16418</strain>
    </source>
</reference>
<evidence type="ECO:0000313" key="2">
    <source>
        <dbReference type="Proteomes" id="UP000019364"/>
    </source>
</evidence>
<accession>W7Y6P5</accession>
<name>W7Y6P5_9BACL</name>
<comment type="caution">
    <text evidence="1">The sequence shown here is derived from an EMBL/GenBank/DDBJ whole genome shotgun (WGS) entry which is preliminary data.</text>
</comment>
<dbReference type="EMBL" id="BAVZ01000001">
    <property type="protein sequence ID" value="GAF06565.1"/>
    <property type="molecule type" value="Genomic_DNA"/>
</dbReference>
<protein>
    <submittedName>
        <fullName evidence="1">Uncharacterized protein</fullName>
    </submittedName>
</protein>
<organism evidence="1 2">
    <name type="scientific">Paenibacillus pini JCM 16418</name>
    <dbReference type="NCBI Taxonomy" id="1236976"/>
    <lineage>
        <taxon>Bacteria</taxon>
        <taxon>Bacillati</taxon>
        <taxon>Bacillota</taxon>
        <taxon>Bacilli</taxon>
        <taxon>Bacillales</taxon>
        <taxon>Paenibacillaceae</taxon>
        <taxon>Paenibacillus</taxon>
    </lineage>
</organism>
<keyword evidence="2" id="KW-1185">Reference proteome</keyword>
<proteinExistence type="predicted"/>
<dbReference type="OrthoDB" id="1427362at2"/>
<dbReference type="eggNOG" id="ENOG5032Z53">
    <property type="taxonomic scope" value="Bacteria"/>
</dbReference>
<evidence type="ECO:0000313" key="1">
    <source>
        <dbReference type="EMBL" id="GAF06565.1"/>
    </source>
</evidence>
<dbReference type="AlphaFoldDB" id="W7Y6P5"/>
<sequence length="220" mass="25976">MAFQEEIKQEIDTYVKGHLASEQWHRDFFKFINDQQLSQRLAEEFLSIRYIYKLLEGMQVDGFMLTAQIKLQILFYASIYEAVIHHILFNTMKDVGEVKGLLITERFNKISVSKELDSLTHDGKDILTMYKTTGKRDITKVRFDEKVELFVKLGFITAKLGEELIDIYEMRNAIHIHAELKKLRQGIQYEMDKSVIAYRRMQVFRDQIITKLEVLQQTQG</sequence>
<gene>
    <name evidence="1" type="ORF">JCM16418_529</name>
</gene>